<dbReference type="SUPFAM" id="SSF88946">
    <property type="entry name" value="Sigma2 domain of RNA polymerase sigma factors"/>
    <property type="match status" value="1"/>
</dbReference>
<evidence type="ECO:0000259" key="5">
    <source>
        <dbReference type="Pfam" id="PF08281"/>
    </source>
</evidence>
<dbReference type="SUPFAM" id="SSF88659">
    <property type="entry name" value="Sigma3 and sigma4 domains of RNA polymerase sigma factors"/>
    <property type="match status" value="1"/>
</dbReference>
<keyword evidence="6" id="KW-0808">Transferase</keyword>
<dbReference type="PANTHER" id="PTHR43133">
    <property type="entry name" value="RNA POLYMERASE ECF-TYPE SIGMA FACTO"/>
    <property type="match status" value="1"/>
</dbReference>
<keyword evidence="6" id="KW-0548">Nucleotidyltransferase</keyword>
<evidence type="ECO:0000256" key="1">
    <source>
        <dbReference type="ARBA" id="ARBA00010641"/>
    </source>
</evidence>
<gene>
    <name evidence="6" type="ORF">JAZ04_20200</name>
</gene>
<protein>
    <submittedName>
        <fullName evidence="6">RNA polymerase sigma factor</fullName>
        <ecNumber evidence="6">2.7.7.6</ecNumber>
    </submittedName>
</protein>
<dbReference type="NCBIfam" id="NF006550">
    <property type="entry name" value="PRK09047.1"/>
    <property type="match status" value="1"/>
</dbReference>
<evidence type="ECO:0000256" key="2">
    <source>
        <dbReference type="ARBA" id="ARBA00023015"/>
    </source>
</evidence>
<dbReference type="InterPro" id="IPR036388">
    <property type="entry name" value="WH-like_DNA-bd_sf"/>
</dbReference>
<dbReference type="PANTHER" id="PTHR43133:SF64">
    <property type="entry name" value="ECF SIGMA FACTOR"/>
    <property type="match status" value="1"/>
</dbReference>
<comment type="caution">
    <text evidence="6">The sequence shown here is derived from an EMBL/GenBank/DDBJ whole genome shotgun (WGS) entry which is preliminary data.</text>
</comment>
<keyword evidence="2" id="KW-0805">Transcription regulation</keyword>
<dbReference type="Gene3D" id="1.10.10.10">
    <property type="entry name" value="Winged helix-like DNA-binding domain superfamily/Winged helix DNA-binding domain"/>
    <property type="match status" value="1"/>
</dbReference>
<dbReference type="GO" id="GO:0003677">
    <property type="term" value="F:DNA binding"/>
    <property type="evidence" value="ECO:0007669"/>
    <property type="project" value="InterPro"/>
</dbReference>
<dbReference type="EC" id="2.7.7.6" evidence="6"/>
<dbReference type="EMBL" id="JAEPDI010000023">
    <property type="protein sequence ID" value="MCG7941162.1"/>
    <property type="molecule type" value="Genomic_DNA"/>
</dbReference>
<accession>A0A9E4N148</accession>
<name>A0A9E4N148_9GAMM</name>
<evidence type="ECO:0000313" key="7">
    <source>
        <dbReference type="Proteomes" id="UP000886687"/>
    </source>
</evidence>
<dbReference type="GO" id="GO:0006352">
    <property type="term" value="P:DNA-templated transcription initiation"/>
    <property type="evidence" value="ECO:0007669"/>
    <property type="project" value="InterPro"/>
</dbReference>
<sequence length="200" mass="22986">MLKQPIDSIAVMQEFALQGDGLDSNQALNRFLAGVERRALRMATVSVGNPDDALDLVQDAMMKLASRYAERSEDQWGPLFQRILQNSIRDWHRRSWVKNRWHRFIRGGEGADAVDPLQGYPDSRQTESVERLQQQDAIARLEQEIHNLSLRQQQAFMLRLWEGLSVEETAKVMGCSQGSVKTHYSRAVSALREKLEDHWP</sequence>
<dbReference type="NCBIfam" id="TIGR02937">
    <property type="entry name" value="sigma70-ECF"/>
    <property type="match status" value="1"/>
</dbReference>
<dbReference type="Gene3D" id="1.10.1740.10">
    <property type="match status" value="1"/>
</dbReference>
<comment type="similarity">
    <text evidence="1">Belongs to the sigma-70 factor family. ECF subfamily.</text>
</comment>
<dbReference type="CDD" id="cd06171">
    <property type="entry name" value="Sigma70_r4"/>
    <property type="match status" value="1"/>
</dbReference>
<organism evidence="6 7">
    <name type="scientific">Candidatus Thiodiazotropha lotti</name>
    <dbReference type="NCBI Taxonomy" id="2792787"/>
    <lineage>
        <taxon>Bacteria</taxon>
        <taxon>Pseudomonadati</taxon>
        <taxon>Pseudomonadota</taxon>
        <taxon>Gammaproteobacteria</taxon>
        <taxon>Chromatiales</taxon>
        <taxon>Sedimenticolaceae</taxon>
        <taxon>Candidatus Thiodiazotropha</taxon>
    </lineage>
</organism>
<evidence type="ECO:0000256" key="4">
    <source>
        <dbReference type="ARBA" id="ARBA00023163"/>
    </source>
</evidence>
<dbReference type="AlphaFoldDB" id="A0A9E4N148"/>
<dbReference type="InterPro" id="IPR039425">
    <property type="entry name" value="RNA_pol_sigma-70-like"/>
</dbReference>
<dbReference type="InterPro" id="IPR014284">
    <property type="entry name" value="RNA_pol_sigma-70_dom"/>
</dbReference>
<reference evidence="6" key="1">
    <citation type="journal article" date="2021" name="Proc. Natl. Acad. Sci. U.S.A.">
        <title>Global biogeography of chemosynthetic symbionts reveals both localized and globally distributed symbiont groups. .</title>
        <authorList>
            <person name="Osvatic J.T."/>
            <person name="Wilkins L.G.E."/>
            <person name="Leibrecht L."/>
            <person name="Leray M."/>
            <person name="Zauner S."/>
            <person name="Polzin J."/>
            <person name="Camacho Y."/>
            <person name="Gros O."/>
            <person name="van Gils J.A."/>
            <person name="Eisen J.A."/>
            <person name="Petersen J.M."/>
            <person name="Yuen B."/>
        </authorList>
    </citation>
    <scope>NUCLEOTIDE SEQUENCE</scope>
    <source>
        <strain evidence="6">MAGL173</strain>
    </source>
</reference>
<feature type="domain" description="RNA polymerase sigma factor 70 region 4 type 2" evidence="5">
    <location>
        <begin position="140"/>
        <end position="191"/>
    </location>
</feature>
<dbReference type="InterPro" id="IPR013249">
    <property type="entry name" value="RNA_pol_sigma70_r4_t2"/>
</dbReference>
<dbReference type="InterPro" id="IPR013325">
    <property type="entry name" value="RNA_pol_sigma_r2"/>
</dbReference>
<keyword evidence="3" id="KW-0731">Sigma factor</keyword>
<keyword evidence="4" id="KW-0804">Transcription</keyword>
<proteinExistence type="inferred from homology"/>
<evidence type="ECO:0000313" key="6">
    <source>
        <dbReference type="EMBL" id="MCG7941162.1"/>
    </source>
</evidence>
<dbReference type="InterPro" id="IPR013324">
    <property type="entry name" value="RNA_pol_sigma_r3/r4-like"/>
</dbReference>
<evidence type="ECO:0000256" key="3">
    <source>
        <dbReference type="ARBA" id="ARBA00023082"/>
    </source>
</evidence>
<dbReference type="Pfam" id="PF08281">
    <property type="entry name" value="Sigma70_r4_2"/>
    <property type="match status" value="1"/>
</dbReference>
<dbReference type="Proteomes" id="UP000886687">
    <property type="component" value="Unassembled WGS sequence"/>
</dbReference>
<dbReference type="GO" id="GO:0016987">
    <property type="term" value="F:sigma factor activity"/>
    <property type="evidence" value="ECO:0007669"/>
    <property type="project" value="UniProtKB-KW"/>
</dbReference>
<dbReference type="GO" id="GO:0003899">
    <property type="term" value="F:DNA-directed RNA polymerase activity"/>
    <property type="evidence" value="ECO:0007669"/>
    <property type="project" value="UniProtKB-EC"/>
</dbReference>